<protein>
    <submittedName>
        <fullName evidence="1">Lipoprotein</fullName>
    </submittedName>
</protein>
<organism evidence="1 2">
    <name type="scientific">Gordonia phage Azira</name>
    <dbReference type="NCBI Taxonomy" id="3035369"/>
    <lineage>
        <taxon>Viruses</taxon>
        <taxon>Duplodnaviria</taxon>
        <taxon>Heunggongvirae</taxon>
        <taxon>Uroviricota</taxon>
        <taxon>Caudoviricetes</taxon>
        <taxon>Aziravirus</taxon>
        <taxon>Aziravirus azira</taxon>
    </lineage>
</organism>
<dbReference type="RefSeq" id="YP_010842459.1">
    <property type="nucleotide sequence ID" value="NC_079140.1"/>
</dbReference>
<name>A0AAF0GMZ5_9CAUD</name>
<dbReference type="GeneID" id="80559250"/>
<dbReference type="EMBL" id="OQ709211">
    <property type="protein sequence ID" value="WGH21062.1"/>
    <property type="molecule type" value="Genomic_DNA"/>
</dbReference>
<sequence length="112" mass="12229">MRKSIAATLVTIAALFGVVGCSTMNQEWHNGCLVQAKDTLYGSDGNGGTKRDYRLSTSCGSFTVGDNISGGFNSWDLWNSINEGKTYDIKTGGYRIGFFSQFPNVLEVREVK</sequence>
<proteinExistence type="predicted"/>
<dbReference type="PROSITE" id="PS51257">
    <property type="entry name" value="PROKAR_LIPOPROTEIN"/>
    <property type="match status" value="1"/>
</dbReference>
<dbReference type="Proteomes" id="UP001223098">
    <property type="component" value="Segment"/>
</dbReference>
<accession>A0AAF0GMZ5</accession>
<keyword evidence="1" id="KW-0449">Lipoprotein</keyword>
<reference evidence="1 2" key="1">
    <citation type="submission" date="2023-03" db="EMBL/GenBank/DDBJ databases">
        <authorList>
            <person name="McGarrah C.E.E."/>
            <person name="Algarin-Martinez E.D."/>
            <person name="Cavasini M.E.D."/>
            <person name="Correa V."/>
            <person name="Danielson D.F."/>
            <person name="Dean W.R."/>
            <person name="French J.L."/>
            <person name="Gaskin N."/>
            <person name="Jain U."/>
            <person name="Janvier J."/>
            <person name="Macumber B.M."/>
            <person name="Martini F.K."/>
            <person name="Mazzei S.G."/>
            <person name="Mujica J.M."/>
            <person name="Odegaard O."/>
            <person name="Quarterman C."/>
            <person name="Rand T.M."/>
            <person name="Seidensticker N.S."/>
            <person name="Serrano T."/>
            <person name="Soltys A."/>
            <person name="Ungrey M.D."/>
            <person name="Pollenz R.S."/>
            <person name="Russell D.A."/>
            <person name="Jacobs-Sera D."/>
            <person name="Hatfull G.F."/>
        </authorList>
    </citation>
    <scope>NUCLEOTIDE SEQUENCE [LARGE SCALE GENOMIC DNA]</scope>
</reference>
<evidence type="ECO:0000313" key="1">
    <source>
        <dbReference type="EMBL" id="WGH21062.1"/>
    </source>
</evidence>
<evidence type="ECO:0000313" key="2">
    <source>
        <dbReference type="Proteomes" id="UP001223098"/>
    </source>
</evidence>
<gene>
    <name evidence="1" type="primary">56</name>
    <name evidence="1" type="ORF">SEA_AZIRA_56</name>
</gene>
<dbReference type="KEGG" id="vg:80559250"/>
<keyword evidence="2" id="KW-1185">Reference proteome</keyword>